<name>A0A949JGK5_9ACTN</name>
<dbReference type="PANTHER" id="PTHR43586">
    <property type="entry name" value="CYSTEINE DESULFURASE"/>
    <property type="match status" value="1"/>
</dbReference>
<dbReference type="InterPro" id="IPR015422">
    <property type="entry name" value="PyrdxlP-dep_Trfase_small"/>
</dbReference>
<dbReference type="InterPro" id="IPR000192">
    <property type="entry name" value="Aminotrans_V_dom"/>
</dbReference>
<protein>
    <submittedName>
        <fullName evidence="2">Aminotransferase class V-fold PLP-dependent enzyme</fullName>
    </submittedName>
</protein>
<dbReference type="GO" id="GO:0008483">
    <property type="term" value="F:transaminase activity"/>
    <property type="evidence" value="ECO:0007669"/>
    <property type="project" value="UniProtKB-KW"/>
</dbReference>
<dbReference type="PANTHER" id="PTHR43586:SF21">
    <property type="entry name" value="PYRIDOXAL PHOSPHATE (PLP)-DEPENDENT ASPARTATE AMINOTRANSFERASE SUPERFAMILY"/>
    <property type="match status" value="1"/>
</dbReference>
<dbReference type="RefSeq" id="WP_211038831.1">
    <property type="nucleotide sequence ID" value="NZ_JAELVF020000001.1"/>
</dbReference>
<dbReference type="Proteomes" id="UP000694501">
    <property type="component" value="Unassembled WGS sequence"/>
</dbReference>
<keyword evidence="2" id="KW-0808">Transferase</keyword>
<evidence type="ECO:0000313" key="3">
    <source>
        <dbReference type="Proteomes" id="UP000694501"/>
    </source>
</evidence>
<evidence type="ECO:0000313" key="2">
    <source>
        <dbReference type="EMBL" id="MBU7599696.1"/>
    </source>
</evidence>
<organism evidence="2 3">
    <name type="scientific">Streptomyces tardus</name>
    <dbReference type="NCBI Taxonomy" id="2780544"/>
    <lineage>
        <taxon>Bacteria</taxon>
        <taxon>Bacillati</taxon>
        <taxon>Actinomycetota</taxon>
        <taxon>Actinomycetes</taxon>
        <taxon>Kitasatosporales</taxon>
        <taxon>Streptomycetaceae</taxon>
        <taxon>Streptomyces</taxon>
    </lineage>
</organism>
<evidence type="ECO:0000259" key="1">
    <source>
        <dbReference type="Pfam" id="PF00266"/>
    </source>
</evidence>
<dbReference type="EMBL" id="JAELVF020000001">
    <property type="protein sequence ID" value="MBU7599696.1"/>
    <property type="molecule type" value="Genomic_DNA"/>
</dbReference>
<feature type="domain" description="Aminotransferase class V" evidence="1">
    <location>
        <begin position="116"/>
        <end position="306"/>
    </location>
</feature>
<dbReference type="Gene3D" id="3.90.1150.10">
    <property type="entry name" value="Aspartate Aminotransferase, domain 1"/>
    <property type="match status" value="1"/>
</dbReference>
<accession>A0A949JGK5</accession>
<dbReference type="AlphaFoldDB" id="A0A949JGK5"/>
<comment type="caution">
    <text evidence="2">The sequence shown here is derived from an EMBL/GenBank/DDBJ whole genome shotgun (WGS) entry which is preliminary data.</text>
</comment>
<dbReference type="Gene3D" id="3.40.640.10">
    <property type="entry name" value="Type I PLP-dependent aspartate aminotransferase-like (Major domain)"/>
    <property type="match status" value="1"/>
</dbReference>
<sequence>MDPTQTPSLAHTPLQELVAAEFGSGAGDVAGARPGGGVRYLNTASQGLLPARSAEVLRSAVSEMTAGTLDMVRCFEQIDAARASFAALAGVAAEQVAVGTSVAVHVGLVAASLPPGSRVLTVEGDFASVVNPFTVRDDLRVRTVPPAELADAVTADTDLVAVSAVQSADGRITDLDGLRAAARAHGCRTLVDATQAAGWLPLDLGRFDYAVCGAYKWLLCPRGTSFLVVTDESGPLLPLHAGWVAGESPWQMCYGPVPRLAPGARRYDEPVPFLPYLAAAESLRLLAGIGVDRVAAHNTALADRFRTAASKAGLAVVSGDSAIVSLPGLGEEGRARAARAEVAVSVRAGDLRAAFHLYNTEADADALLRALTA</sequence>
<dbReference type="SUPFAM" id="SSF53383">
    <property type="entry name" value="PLP-dependent transferases"/>
    <property type="match status" value="1"/>
</dbReference>
<keyword evidence="3" id="KW-1185">Reference proteome</keyword>
<proteinExistence type="predicted"/>
<dbReference type="InterPro" id="IPR015421">
    <property type="entry name" value="PyrdxlP-dep_Trfase_major"/>
</dbReference>
<dbReference type="Pfam" id="PF00266">
    <property type="entry name" value="Aminotran_5"/>
    <property type="match status" value="1"/>
</dbReference>
<dbReference type="InterPro" id="IPR015424">
    <property type="entry name" value="PyrdxlP-dep_Trfase"/>
</dbReference>
<gene>
    <name evidence="2" type="ORF">JGS22_019225</name>
</gene>
<keyword evidence="2" id="KW-0032">Aminotransferase</keyword>
<reference evidence="2" key="1">
    <citation type="submission" date="2021-06" db="EMBL/GenBank/DDBJ databases">
        <title>Sequencing of actinobacteria type strains.</title>
        <authorList>
            <person name="Nguyen G.-S."/>
            <person name="Wentzel A."/>
        </authorList>
    </citation>
    <scope>NUCLEOTIDE SEQUENCE</scope>
    <source>
        <strain evidence="2">P38-E01</strain>
    </source>
</reference>